<sequence>MAKKKHSVAVAGAADPLPAEDHSPEQWENLKTLNQFLLKQTTELREQVNDLQSRVDRLSVDHSLSSDLEHSVIRLVVSARLAELAAELATAVAQARSADERLELVSREKGLVEKALDAVSLERDSAREDLNVMKRESEERVAALREEAEKQKSDLEQRKAYILSLEGDKAAMEGVIRSMEEALRSTTEQFLLIKGEKGEIEKDLQRTIFERDTCKRDLEALSMALQTAQEKMQSSQAANLALKDEIARMQLDFDEGRTNMVMEVDKLKEKVRSIESNKEVLEQQKVVLETKVASLQGRVSELHSVMQEKVALEEKLSLAEETVRISNENLEIITAEKDDIKMALDRAITEIDLNQLKLAEEEKSKAMVKKEIERLGLEVRSLEREKERLQLEIKGRKMDYMKEIVGLRDMVKKVEEEKDKINRLGINQEAEINKLNSEVAELLSTVSQLQDMCRISTENNVQLQADKESAISDLHLKKKEVDCLMLQVDELNKNKDNLHNELCQTKASLDSLIAENQNIKGDFGSLIKEKAALEEKLQNTLHVVKEFEEKCKTADENFRKVLSLLKGTSEIINGLEEGKQNDIPRQISREYEMHENIRNVEDELEAIRLAFKSRAAKSEDMNQELKVLRSAMAETKKRGGVFTWLYPAAATFFAVVSFAYAAKCR</sequence>
<keyword evidence="3" id="KW-1133">Transmembrane helix</keyword>
<dbReference type="Proteomes" id="UP001327560">
    <property type="component" value="Chromosome 8"/>
</dbReference>
<proteinExistence type="predicted"/>
<feature type="transmembrane region" description="Helical" evidence="3">
    <location>
        <begin position="644"/>
        <end position="662"/>
    </location>
</feature>
<protein>
    <submittedName>
        <fullName evidence="4">Uncharacterized protein</fullName>
    </submittedName>
</protein>
<evidence type="ECO:0000256" key="3">
    <source>
        <dbReference type="SAM" id="Phobius"/>
    </source>
</evidence>
<keyword evidence="1" id="KW-0175">Coiled coil</keyword>
<keyword evidence="3" id="KW-0472">Membrane</keyword>
<gene>
    <name evidence="4" type="ORF">Cni_G24507</name>
</gene>
<feature type="coiled-coil region" evidence="1">
    <location>
        <begin position="34"/>
        <end position="158"/>
    </location>
</feature>
<keyword evidence="3" id="KW-0812">Transmembrane</keyword>
<reference evidence="4 5" key="1">
    <citation type="submission" date="2023-10" db="EMBL/GenBank/DDBJ databases">
        <title>Chromosome-scale genome assembly provides insights into flower coloration mechanisms of Canna indica.</title>
        <authorList>
            <person name="Li C."/>
        </authorList>
    </citation>
    <scope>NUCLEOTIDE SEQUENCE [LARGE SCALE GENOMIC DNA]</scope>
    <source>
        <tissue evidence="4">Flower</tissue>
    </source>
</reference>
<feature type="coiled-coil region" evidence="1">
    <location>
        <begin position="358"/>
        <end position="501"/>
    </location>
</feature>
<feature type="coiled-coil region" evidence="1">
    <location>
        <begin position="211"/>
        <end position="329"/>
    </location>
</feature>
<evidence type="ECO:0000256" key="1">
    <source>
        <dbReference type="SAM" id="Coils"/>
    </source>
</evidence>
<dbReference type="EMBL" id="CP136897">
    <property type="protein sequence ID" value="WOL15726.1"/>
    <property type="molecule type" value="Genomic_DNA"/>
</dbReference>
<evidence type="ECO:0000313" key="4">
    <source>
        <dbReference type="EMBL" id="WOL15726.1"/>
    </source>
</evidence>
<evidence type="ECO:0000256" key="2">
    <source>
        <dbReference type="SAM" id="MobiDB-lite"/>
    </source>
</evidence>
<evidence type="ECO:0000313" key="5">
    <source>
        <dbReference type="Proteomes" id="UP001327560"/>
    </source>
</evidence>
<accession>A0AAQ3QK64</accession>
<keyword evidence="5" id="KW-1185">Reference proteome</keyword>
<feature type="region of interest" description="Disordered" evidence="2">
    <location>
        <begin position="1"/>
        <end position="23"/>
    </location>
</feature>
<name>A0AAQ3QK64_9LILI</name>
<dbReference type="SUPFAM" id="SSF90257">
    <property type="entry name" value="Myosin rod fragments"/>
    <property type="match status" value="1"/>
</dbReference>
<organism evidence="4 5">
    <name type="scientific">Canna indica</name>
    <name type="common">Indian-shot</name>
    <dbReference type="NCBI Taxonomy" id="4628"/>
    <lineage>
        <taxon>Eukaryota</taxon>
        <taxon>Viridiplantae</taxon>
        <taxon>Streptophyta</taxon>
        <taxon>Embryophyta</taxon>
        <taxon>Tracheophyta</taxon>
        <taxon>Spermatophyta</taxon>
        <taxon>Magnoliopsida</taxon>
        <taxon>Liliopsida</taxon>
        <taxon>Zingiberales</taxon>
        <taxon>Cannaceae</taxon>
        <taxon>Canna</taxon>
    </lineage>
</organism>
<dbReference type="AlphaFoldDB" id="A0AAQ3QK64"/>